<dbReference type="Gene3D" id="1.10.10.10">
    <property type="entry name" value="Winged helix-like DNA-binding domain superfamily/Winged helix DNA-binding domain"/>
    <property type="match status" value="1"/>
</dbReference>
<dbReference type="Pfam" id="PF26557">
    <property type="entry name" value="Cullin_AB"/>
    <property type="match status" value="1"/>
</dbReference>
<evidence type="ECO:0000313" key="10">
    <source>
        <dbReference type="Proteomes" id="UP001140513"/>
    </source>
</evidence>
<dbReference type="Proteomes" id="UP001140513">
    <property type="component" value="Unassembled WGS sequence"/>
</dbReference>
<accession>A0A9W9C6T2</accession>
<keyword evidence="5" id="KW-0131">Cell cycle</keyword>
<feature type="compositionally biased region" description="Polar residues" evidence="7">
    <location>
        <begin position="603"/>
        <end position="613"/>
    </location>
</feature>
<dbReference type="GO" id="GO:0031625">
    <property type="term" value="F:ubiquitin protein ligase binding"/>
    <property type="evidence" value="ECO:0007669"/>
    <property type="project" value="InterPro"/>
</dbReference>
<keyword evidence="10" id="KW-1185">Reference proteome</keyword>
<dbReference type="GO" id="GO:0005680">
    <property type="term" value="C:anaphase-promoting complex"/>
    <property type="evidence" value="ECO:0007669"/>
    <property type="project" value="TreeGrafter"/>
</dbReference>
<dbReference type="RefSeq" id="XP_056067700.1">
    <property type="nucleotide sequence ID" value="XM_056218435.1"/>
</dbReference>
<dbReference type="PANTHER" id="PTHR45957:SF1">
    <property type="entry name" value="ANAPHASE-PROMOTING COMPLEX SUBUNIT 2"/>
    <property type="match status" value="1"/>
</dbReference>
<evidence type="ECO:0000256" key="1">
    <source>
        <dbReference type="ARBA" id="ARBA00016068"/>
    </source>
</evidence>
<feature type="domain" description="Cullin family profile" evidence="8">
    <location>
        <begin position="520"/>
        <end position="768"/>
    </location>
</feature>
<dbReference type="PANTHER" id="PTHR45957">
    <property type="entry name" value="ANAPHASE-PROMOTING COMPLEX SUBUNIT 2"/>
    <property type="match status" value="1"/>
</dbReference>
<organism evidence="9 10">
    <name type="scientific">Didymosphaeria variabile</name>
    <dbReference type="NCBI Taxonomy" id="1932322"/>
    <lineage>
        <taxon>Eukaryota</taxon>
        <taxon>Fungi</taxon>
        <taxon>Dikarya</taxon>
        <taxon>Ascomycota</taxon>
        <taxon>Pezizomycotina</taxon>
        <taxon>Dothideomycetes</taxon>
        <taxon>Pleosporomycetidae</taxon>
        <taxon>Pleosporales</taxon>
        <taxon>Massarineae</taxon>
        <taxon>Didymosphaeriaceae</taxon>
        <taxon>Didymosphaeria</taxon>
    </lineage>
</organism>
<dbReference type="InterPro" id="IPR036317">
    <property type="entry name" value="Cullin_homology_sf"/>
</dbReference>
<comment type="caution">
    <text evidence="9">The sequence shown here is derived from an EMBL/GenBank/DDBJ whole genome shotgun (WGS) entry which is preliminary data.</text>
</comment>
<keyword evidence="2" id="KW-0132">Cell division</keyword>
<dbReference type="GO" id="GO:0051301">
    <property type="term" value="P:cell division"/>
    <property type="evidence" value="ECO:0007669"/>
    <property type="project" value="UniProtKB-KW"/>
</dbReference>
<dbReference type="InterPro" id="IPR036390">
    <property type="entry name" value="WH_DNA-bd_sf"/>
</dbReference>
<dbReference type="Pfam" id="PF25773">
    <property type="entry name" value="TPR_ANAPC2"/>
    <property type="match status" value="1"/>
</dbReference>
<evidence type="ECO:0000256" key="2">
    <source>
        <dbReference type="ARBA" id="ARBA00022618"/>
    </source>
</evidence>
<dbReference type="OrthoDB" id="5581181at2759"/>
<evidence type="ECO:0000259" key="8">
    <source>
        <dbReference type="PROSITE" id="PS50069"/>
    </source>
</evidence>
<evidence type="ECO:0000256" key="7">
    <source>
        <dbReference type="SAM" id="MobiDB-lite"/>
    </source>
</evidence>
<name>A0A9W9C6T2_9PLEO</name>
<dbReference type="GO" id="GO:0070979">
    <property type="term" value="P:protein K11-linked ubiquitination"/>
    <property type="evidence" value="ECO:0007669"/>
    <property type="project" value="TreeGrafter"/>
</dbReference>
<protein>
    <recommendedName>
        <fullName evidence="1">Anaphase-promoting complex subunit 2</fullName>
    </recommendedName>
</protein>
<proteinExistence type="inferred from homology"/>
<dbReference type="Pfam" id="PF08672">
    <property type="entry name" value="ANAPC2"/>
    <property type="match status" value="1"/>
</dbReference>
<dbReference type="EMBL" id="JAPEUX010000007">
    <property type="protein sequence ID" value="KAJ4348312.1"/>
    <property type="molecule type" value="Genomic_DNA"/>
</dbReference>
<keyword evidence="3" id="KW-0498">Mitosis</keyword>
<dbReference type="InterPro" id="IPR059120">
    <property type="entry name" value="Cullin-like_AB"/>
</dbReference>
<keyword evidence="4" id="KW-0833">Ubl conjugation pathway</keyword>
<dbReference type="GO" id="GO:0007091">
    <property type="term" value="P:metaphase/anaphase transition of mitotic cell cycle"/>
    <property type="evidence" value="ECO:0007669"/>
    <property type="project" value="TreeGrafter"/>
</dbReference>
<dbReference type="GO" id="GO:0006511">
    <property type="term" value="P:ubiquitin-dependent protein catabolic process"/>
    <property type="evidence" value="ECO:0007669"/>
    <property type="project" value="InterPro"/>
</dbReference>
<dbReference type="Gene3D" id="3.30.230.130">
    <property type="entry name" value="Cullin, Chain C, Domain 2"/>
    <property type="match status" value="1"/>
</dbReference>
<evidence type="ECO:0000256" key="4">
    <source>
        <dbReference type="ARBA" id="ARBA00022786"/>
    </source>
</evidence>
<gene>
    <name evidence="9" type="ORF">N0V89_009686</name>
</gene>
<dbReference type="InterPro" id="IPR057975">
    <property type="entry name" value="TPR_ANAPC2"/>
</dbReference>
<dbReference type="SUPFAM" id="SSF46785">
    <property type="entry name" value="Winged helix' DNA-binding domain"/>
    <property type="match status" value="1"/>
</dbReference>
<evidence type="ECO:0000256" key="5">
    <source>
        <dbReference type="ARBA" id="ARBA00023306"/>
    </source>
</evidence>
<dbReference type="InterPro" id="IPR044554">
    <property type="entry name" value="ANAPC2"/>
</dbReference>
<dbReference type="SUPFAM" id="SSF75632">
    <property type="entry name" value="Cullin homology domain"/>
    <property type="match status" value="1"/>
</dbReference>
<comment type="similarity">
    <text evidence="6">Belongs to the cullin family.</text>
</comment>
<reference evidence="9" key="1">
    <citation type="submission" date="2022-10" db="EMBL/GenBank/DDBJ databases">
        <title>Tapping the CABI collections for fungal endophytes: first genome assemblies for Collariella, Neodidymelliopsis, Ascochyta clinopodiicola, Didymella pomorum, Didymosphaeria variabile, Neocosmospora piperis and Neocucurbitaria cava.</title>
        <authorList>
            <person name="Hill R."/>
        </authorList>
    </citation>
    <scope>NUCLEOTIDE SEQUENCE</scope>
    <source>
        <strain evidence="9">IMI 356815</strain>
    </source>
</reference>
<feature type="region of interest" description="Disordered" evidence="7">
    <location>
        <begin position="598"/>
        <end position="637"/>
    </location>
</feature>
<evidence type="ECO:0000313" key="9">
    <source>
        <dbReference type="EMBL" id="KAJ4348312.1"/>
    </source>
</evidence>
<evidence type="ECO:0000256" key="3">
    <source>
        <dbReference type="ARBA" id="ARBA00022776"/>
    </source>
</evidence>
<dbReference type="GeneID" id="80913216"/>
<dbReference type="AlphaFoldDB" id="A0A9W9C6T2"/>
<dbReference type="InterPro" id="IPR036388">
    <property type="entry name" value="WH-like_DNA-bd_sf"/>
</dbReference>
<dbReference type="SMART" id="SM01013">
    <property type="entry name" value="APC2"/>
    <property type="match status" value="1"/>
</dbReference>
<dbReference type="PROSITE" id="PS50069">
    <property type="entry name" value="CULLIN_2"/>
    <property type="match status" value="1"/>
</dbReference>
<evidence type="ECO:0000256" key="6">
    <source>
        <dbReference type="PROSITE-ProRule" id="PRU00330"/>
    </source>
</evidence>
<sequence length="891" mass="100551">MDHATLVFASVFPVPSLSHTTPTPVATPDLGYTGTGASFGSPHVANNAGTQQRAVRRSLAWSTATRFLSLPRDLNKAPIGTQRPPDVEDALSYLLVGEGTSQDGEEGIADWYANEARLHFANHVRQGLLESWDKDIELSNAWHVLEDTQQVLQQVQDLYSQPFHDHLLPFVQEAAANITIRASTSSDNLEAETVKAAKRKFEMEIHAVFAHSLPANRFSKTLSYMLYDAACKLFRVQVRHDGIVQGETEPIDTKKVRRRMTLLLIGLKGVGLGQDEAQRALAYAMNKLLDTYISSHYLKVDWYSKQSVTAQLRVWIESGFIPLAELVLECLECDPASIPPLQRKQWQEMALARLGRARVEDLFDFVTNWDRSSGAILDLKDYLRLDGAKEYLKGNFSRQVSRRLLHPGATTTYILNVYIFIIRAFHKLEPKGVLLQSVARPIRKYLKEREDTARIIISSLLIDPNDGNSVKTASAGELSFEVASEMAKPFAHAEDADDEASWNDMSWQPPPYDASPEYRKSKVEDVIFFLLTLWDRDDFINELKNIFGDHLLKCQDPEFRKEIRLLELIKIRLGEDKLQACEVMLRDVLESRRINETIRRASDQTQDQPSQTPEILDPKTPRPRRAATSTPLVKPPPGPALSAHILSSFFWPILRDETFRVPAQIESLQRDYDTRFERIKGMRKLRWMNALGESRITLEFDDRTEDFEHLTPWQVSVIYAFQSQPGEEWAGKGKGKAKSEGITRSAEQLEEMLEMDDSLVHQALAFWVGKSVLLEVSPDAYTVIERLDSSTKDSDAAAAAQELAEVQAAQSTTVKSQADLLNERKDVYMSFIIGMLTNQGNLPVMRILMMMRMMVQGGFPFGAEEVKALLTEMEGTGKVVPLGGDVWGIRK</sequence>
<dbReference type="InterPro" id="IPR014786">
    <property type="entry name" value="ANAPC2_C"/>
</dbReference>
<dbReference type="InterPro" id="IPR016158">
    <property type="entry name" value="Cullin_homology"/>
</dbReference>